<sequence length="350" mass="39355">MISNVGLHWQHSIASSQLDRLTSRKPFSRRSRLCVSPLALHEDDNGALPEPSAQVFQSVSLLQQDDQLSNSMSDIPGNTNRAGLFRTPISGGVQNATLSHHLPDPAVAVRNLLEHARFAHLSTIMSRMHHRRRGYPYGSFVDFAPDAQGHPIFSLSPLAIHTRNILADPRCSLLVQNPGWTGLANARVTLFGDVHRLSDEQQEWAHHHFMAKHQQAASQQWRNFDYFRMEVISDIYFIGGFGTVAWIDVNSYEQAEPDVIAKHGSEKILKDLNNTFSEHLRKALSSKFPVDDASFISIDSKGADVRVRQGAQYNVRRLSFCKEESVENFEQAKAALNFLLKNDADIFGNF</sequence>
<dbReference type="AlphaFoldDB" id="A0A8T2Q9N5"/>
<proteinExistence type="predicted"/>
<keyword evidence="3" id="KW-1185">Reference proteome</keyword>
<evidence type="ECO:0000259" key="1">
    <source>
        <dbReference type="Pfam" id="PF13883"/>
    </source>
</evidence>
<dbReference type="GO" id="GO:0005737">
    <property type="term" value="C:cytoplasm"/>
    <property type="evidence" value="ECO:0007669"/>
    <property type="project" value="UniProtKB-ARBA"/>
</dbReference>
<reference evidence="2" key="1">
    <citation type="submission" date="2021-08" db="EMBL/GenBank/DDBJ databases">
        <title>WGS assembly of Ceratopteris richardii.</title>
        <authorList>
            <person name="Marchant D.B."/>
            <person name="Chen G."/>
            <person name="Jenkins J."/>
            <person name="Shu S."/>
            <person name="Leebens-Mack J."/>
            <person name="Grimwood J."/>
            <person name="Schmutz J."/>
            <person name="Soltis P."/>
            <person name="Soltis D."/>
            <person name="Chen Z.-H."/>
        </authorList>
    </citation>
    <scope>NUCLEOTIDE SEQUENCE</scope>
    <source>
        <strain evidence="2">Whitten #5841</strain>
        <tissue evidence="2">Leaf</tissue>
    </source>
</reference>
<feature type="domain" description="CREG-like beta-barrel" evidence="1">
    <location>
        <begin position="106"/>
        <end position="253"/>
    </location>
</feature>
<dbReference type="Gene3D" id="2.30.110.10">
    <property type="entry name" value="Electron Transport, Fmn-binding Protein, Chain A"/>
    <property type="match status" value="1"/>
</dbReference>
<dbReference type="Gene3D" id="3.20.180.10">
    <property type="entry name" value="PNP-oxidase-like"/>
    <property type="match status" value="1"/>
</dbReference>
<gene>
    <name evidence="2" type="ORF">KP509_37G061700</name>
</gene>
<dbReference type="Pfam" id="PF13883">
    <property type="entry name" value="CREG_beta-barrel"/>
    <property type="match status" value="1"/>
</dbReference>
<comment type="caution">
    <text evidence="2">The sequence shown here is derived from an EMBL/GenBank/DDBJ whole genome shotgun (WGS) entry which is preliminary data.</text>
</comment>
<dbReference type="InterPro" id="IPR055343">
    <property type="entry name" value="CREG_beta-barrel"/>
</dbReference>
<dbReference type="PANTHER" id="PTHR13343">
    <property type="entry name" value="CREG1 PROTEIN"/>
    <property type="match status" value="1"/>
</dbReference>
<dbReference type="EMBL" id="CM035442">
    <property type="protein sequence ID" value="KAH7280328.1"/>
    <property type="molecule type" value="Genomic_DNA"/>
</dbReference>
<dbReference type="PANTHER" id="PTHR13343:SF29">
    <property type="entry name" value="PYRIDOXAMINE 5'-PHOSPHATE OXIDASE FAMILY PROTEIN"/>
    <property type="match status" value="1"/>
</dbReference>
<dbReference type="Proteomes" id="UP000825935">
    <property type="component" value="Chromosome 37"/>
</dbReference>
<protein>
    <recommendedName>
        <fullName evidence="1">CREG-like beta-barrel domain-containing protein</fullName>
    </recommendedName>
</protein>
<organism evidence="2 3">
    <name type="scientific">Ceratopteris richardii</name>
    <name type="common">Triangle waterfern</name>
    <dbReference type="NCBI Taxonomy" id="49495"/>
    <lineage>
        <taxon>Eukaryota</taxon>
        <taxon>Viridiplantae</taxon>
        <taxon>Streptophyta</taxon>
        <taxon>Embryophyta</taxon>
        <taxon>Tracheophyta</taxon>
        <taxon>Polypodiopsida</taxon>
        <taxon>Polypodiidae</taxon>
        <taxon>Polypodiales</taxon>
        <taxon>Pteridineae</taxon>
        <taxon>Pteridaceae</taxon>
        <taxon>Parkerioideae</taxon>
        <taxon>Ceratopteris</taxon>
    </lineage>
</organism>
<dbReference type="OMA" id="FRMEVIS"/>
<evidence type="ECO:0000313" key="2">
    <source>
        <dbReference type="EMBL" id="KAH7280328.1"/>
    </source>
</evidence>
<evidence type="ECO:0000313" key="3">
    <source>
        <dbReference type="Proteomes" id="UP000825935"/>
    </source>
</evidence>
<dbReference type="InterPro" id="IPR012349">
    <property type="entry name" value="Split_barrel_FMN-bd"/>
</dbReference>
<dbReference type="OrthoDB" id="2138282at2759"/>
<name>A0A8T2Q9N5_CERRI</name>
<accession>A0A8T2Q9N5</accession>
<dbReference type="InterPro" id="IPR037119">
    <property type="entry name" value="Haem_oxidase_HugZ-like_sf"/>
</dbReference>
<dbReference type="SUPFAM" id="SSF50475">
    <property type="entry name" value="FMN-binding split barrel"/>
    <property type="match status" value="1"/>
</dbReference>